<gene>
    <name evidence="1" type="ORF">LCGC14_2336520</name>
</gene>
<reference evidence="1" key="1">
    <citation type="journal article" date="2015" name="Nature">
        <title>Complex archaea that bridge the gap between prokaryotes and eukaryotes.</title>
        <authorList>
            <person name="Spang A."/>
            <person name="Saw J.H."/>
            <person name="Jorgensen S.L."/>
            <person name="Zaremba-Niedzwiedzka K."/>
            <person name="Martijn J."/>
            <person name="Lind A.E."/>
            <person name="van Eijk R."/>
            <person name="Schleper C."/>
            <person name="Guy L."/>
            <person name="Ettema T.J."/>
        </authorList>
    </citation>
    <scope>NUCLEOTIDE SEQUENCE</scope>
</reference>
<proteinExistence type="predicted"/>
<accession>A0A0F9CDA6</accession>
<comment type="caution">
    <text evidence="1">The sequence shown here is derived from an EMBL/GenBank/DDBJ whole genome shotgun (WGS) entry which is preliminary data.</text>
</comment>
<organism evidence="1">
    <name type="scientific">marine sediment metagenome</name>
    <dbReference type="NCBI Taxonomy" id="412755"/>
    <lineage>
        <taxon>unclassified sequences</taxon>
        <taxon>metagenomes</taxon>
        <taxon>ecological metagenomes</taxon>
    </lineage>
</organism>
<sequence length="173" mass="19233">MVVAIIDFITHTPLPQERSRFSLEPEGLISWYARATGDASGGVVQMLIQSKRTHEFIYILDDIGTSVGLTAVGKLLLGYFMLQPTGVARLFTYRARDFPVTGFGDQYLIEDMRPPRSLLGSLAAEAGEDTSLMLAWFAVNVNGQSYDLGGTGRYYRKDALSRPGFISKLMERR</sequence>
<evidence type="ECO:0000313" key="1">
    <source>
        <dbReference type="EMBL" id="KKL47338.1"/>
    </source>
</evidence>
<protein>
    <submittedName>
        <fullName evidence="1">Uncharacterized protein</fullName>
    </submittedName>
</protein>
<name>A0A0F9CDA6_9ZZZZ</name>
<dbReference type="AlphaFoldDB" id="A0A0F9CDA6"/>
<dbReference type="EMBL" id="LAZR01033701">
    <property type="protein sequence ID" value="KKL47338.1"/>
    <property type="molecule type" value="Genomic_DNA"/>
</dbReference>